<protein>
    <recommendedName>
        <fullName evidence="2">Retrotransposon gag domain-containing protein</fullName>
    </recommendedName>
</protein>
<dbReference type="InterPro" id="IPR005162">
    <property type="entry name" value="Retrotrans_gag_dom"/>
</dbReference>
<evidence type="ECO:0000313" key="4">
    <source>
        <dbReference type="Proteomes" id="UP000559256"/>
    </source>
</evidence>
<name>A0A8H5EYW5_9AGAR</name>
<accession>A0A8H5EYW5</accession>
<keyword evidence="4" id="KW-1185">Reference proteome</keyword>
<dbReference type="Proteomes" id="UP000559256">
    <property type="component" value="Unassembled WGS sequence"/>
</dbReference>
<dbReference type="EMBL" id="JAACJM010000480">
    <property type="protein sequence ID" value="KAF5317459.1"/>
    <property type="molecule type" value="Genomic_DNA"/>
</dbReference>
<proteinExistence type="predicted"/>
<comment type="caution">
    <text evidence="3">The sequence shown here is derived from an EMBL/GenBank/DDBJ whole genome shotgun (WGS) entry which is preliminary data.</text>
</comment>
<dbReference type="AlphaFoldDB" id="A0A8H5EYW5"/>
<sequence length="134" mass="15416">MMVKVFEEEDDFSDSDEEYTSTDEDPSASKLGTKGKSWTLREVKREFLRDFKPSARETQAQTKIEHIKMEGALANIDKYNSQFKRYADDTGYNDKALMKYYRKGLPRGLVDQISYLSTQPRNLAALQKAAVNNT</sequence>
<dbReference type="Pfam" id="PF03732">
    <property type="entry name" value="Retrotrans_gag"/>
    <property type="match status" value="1"/>
</dbReference>
<evidence type="ECO:0000256" key="1">
    <source>
        <dbReference type="SAM" id="MobiDB-lite"/>
    </source>
</evidence>
<gene>
    <name evidence="3" type="ORF">D9758_019137</name>
</gene>
<feature type="compositionally biased region" description="Acidic residues" evidence="1">
    <location>
        <begin position="7"/>
        <end position="26"/>
    </location>
</feature>
<evidence type="ECO:0000313" key="3">
    <source>
        <dbReference type="EMBL" id="KAF5317459.1"/>
    </source>
</evidence>
<feature type="domain" description="Retrotransposon gag" evidence="2">
    <location>
        <begin position="37"/>
        <end position="106"/>
    </location>
</feature>
<dbReference type="OrthoDB" id="3018079at2759"/>
<evidence type="ECO:0000259" key="2">
    <source>
        <dbReference type="Pfam" id="PF03732"/>
    </source>
</evidence>
<feature type="region of interest" description="Disordered" evidence="1">
    <location>
        <begin position="1"/>
        <end position="34"/>
    </location>
</feature>
<organism evidence="3 4">
    <name type="scientific">Tetrapyrgos nigripes</name>
    <dbReference type="NCBI Taxonomy" id="182062"/>
    <lineage>
        <taxon>Eukaryota</taxon>
        <taxon>Fungi</taxon>
        <taxon>Dikarya</taxon>
        <taxon>Basidiomycota</taxon>
        <taxon>Agaricomycotina</taxon>
        <taxon>Agaricomycetes</taxon>
        <taxon>Agaricomycetidae</taxon>
        <taxon>Agaricales</taxon>
        <taxon>Marasmiineae</taxon>
        <taxon>Marasmiaceae</taxon>
        <taxon>Tetrapyrgos</taxon>
    </lineage>
</organism>
<reference evidence="3 4" key="1">
    <citation type="journal article" date="2020" name="ISME J.">
        <title>Uncovering the hidden diversity of litter-decomposition mechanisms in mushroom-forming fungi.</title>
        <authorList>
            <person name="Floudas D."/>
            <person name="Bentzer J."/>
            <person name="Ahren D."/>
            <person name="Johansson T."/>
            <person name="Persson P."/>
            <person name="Tunlid A."/>
        </authorList>
    </citation>
    <scope>NUCLEOTIDE SEQUENCE [LARGE SCALE GENOMIC DNA]</scope>
    <source>
        <strain evidence="3 4">CBS 291.85</strain>
    </source>
</reference>